<accession>G5SPC2</accession>
<name>G5SPC2_9BACT</name>
<dbReference type="PATRIC" id="fig|762968.3.peg.1074"/>
<gene>
    <name evidence="1" type="ORF">HMPREF9441_01204</name>
</gene>
<sequence>MEKMTDSRQELLREFRSAHRLINECQTAIFEVIFKKVMPTFGLLPGKLECRRLFCSPLRAIKSPDKALSGSCFGFSPDNWAWDLIYTHVLEFYLGSVKGKSFSVIQVSDTGSYRTTVESYKKKDSSAFPPADECGSLLIFKMKPAGNAMHTSEATIRELIHMPENIYHSKSGSVYARYDMLDFMDEDSTDKVMDRLKEAFRL</sequence>
<dbReference type="RefSeq" id="WP_008618782.1">
    <property type="nucleotide sequence ID" value="NZ_JH376593.1"/>
</dbReference>
<dbReference type="HOGENOM" id="CLU_1228821_0_0_10"/>
<keyword evidence="2" id="KW-1185">Reference proteome</keyword>
<reference evidence="1 2" key="1">
    <citation type="submission" date="2011-03" db="EMBL/GenBank/DDBJ databases">
        <authorList>
            <person name="Weinstock G."/>
            <person name="Sodergren E."/>
            <person name="Clifton S."/>
            <person name="Fulton L."/>
            <person name="Fulton B."/>
            <person name="Courtney L."/>
            <person name="Fronick C."/>
            <person name="Harrison M."/>
            <person name="Strong C."/>
            <person name="Farmer C."/>
            <person name="Delahaunty K."/>
            <person name="Markovic C."/>
            <person name="Hall O."/>
            <person name="Minx P."/>
            <person name="Tomlinson C."/>
            <person name="Mitreva M."/>
            <person name="Hou S."/>
            <person name="Chen J."/>
            <person name="Wollam A."/>
            <person name="Pepin K.H."/>
            <person name="Johnson M."/>
            <person name="Bhonagiri V."/>
            <person name="Zhang X."/>
            <person name="Suruliraj S."/>
            <person name="Warren W."/>
            <person name="Chinwalla A."/>
            <person name="Mardis E.R."/>
            <person name="Wilson R.K."/>
        </authorList>
    </citation>
    <scope>NUCLEOTIDE SEQUENCE [LARGE SCALE GENOMIC DNA]</scope>
    <source>
        <strain evidence="1 2">YIT 11840</strain>
    </source>
</reference>
<dbReference type="Proteomes" id="UP000003598">
    <property type="component" value="Unassembled WGS sequence"/>
</dbReference>
<dbReference type="AlphaFoldDB" id="G5SPC2"/>
<proteinExistence type="predicted"/>
<evidence type="ECO:0000313" key="2">
    <source>
        <dbReference type="Proteomes" id="UP000003598"/>
    </source>
</evidence>
<dbReference type="GeneID" id="93556815"/>
<organism evidence="1 2">
    <name type="scientific">Paraprevotella clara YIT 11840</name>
    <dbReference type="NCBI Taxonomy" id="762968"/>
    <lineage>
        <taxon>Bacteria</taxon>
        <taxon>Pseudomonadati</taxon>
        <taxon>Bacteroidota</taxon>
        <taxon>Bacteroidia</taxon>
        <taxon>Bacteroidales</taxon>
        <taxon>Prevotellaceae</taxon>
        <taxon>Paraprevotella</taxon>
    </lineage>
</organism>
<protein>
    <submittedName>
        <fullName evidence="1">Uncharacterized protein</fullName>
    </submittedName>
</protein>
<evidence type="ECO:0000313" key="1">
    <source>
        <dbReference type="EMBL" id="EHH00821.1"/>
    </source>
</evidence>
<dbReference type="EMBL" id="AFFY01000017">
    <property type="protein sequence ID" value="EHH00821.1"/>
    <property type="molecule type" value="Genomic_DNA"/>
</dbReference>
<comment type="caution">
    <text evidence="1">The sequence shown here is derived from an EMBL/GenBank/DDBJ whole genome shotgun (WGS) entry which is preliminary data.</text>
</comment>
<dbReference type="STRING" id="762968.HMPREF9441_01204"/>